<dbReference type="RefSeq" id="WP_120356504.1">
    <property type="nucleotide sequence ID" value="NZ_RAQO01000011.1"/>
</dbReference>
<dbReference type="Proteomes" id="UP000286482">
    <property type="component" value="Unassembled WGS sequence"/>
</dbReference>
<dbReference type="EMBL" id="RAQO01000011">
    <property type="protein sequence ID" value="RKF13648.1"/>
    <property type="molecule type" value="Genomic_DNA"/>
</dbReference>
<protein>
    <submittedName>
        <fullName evidence="1">Nitrogen fixation protein NifW</fullName>
    </submittedName>
</protein>
<keyword evidence="2" id="KW-1185">Reference proteome</keyword>
<organism evidence="1 2">
    <name type="scientific">Alginatibacterium sediminis</name>
    <dbReference type="NCBI Taxonomy" id="2164068"/>
    <lineage>
        <taxon>Bacteria</taxon>
        <taxon>Pseudomonadati</taxon>
        <taxon>Pseudomonadota</taxon>
        <taxon>Gammaproteobacteria</taxon>
        <taxon>Alteromonadales</taxon>
        <taxon>Alteromonadaceae</taxon>
        <taxon>Alginatibacterium</taxon>
    </lineage>
</organism>
<evidence type="ECO:0000313" key="2">
    <source>
        <dbReference type="Proteomes" id="UP000286482"/>
    </source>
</evidence>
<dbReference type="AlphaFoldDB" id="A0A420E6U6"/>
<accession>A0A420E6U6</accession>
<proteinExistence type="predicted"/>
<reference evidence="1 2" key="1">
    <citation type="submission" date="2018-09" db="EMBL/GenBank/DDBJ databases">
        <authorList>
            <person name="Wang Z."/>
        </authorList>
    </citation>
    <scope>NUCLEOTIDE SEQUENCE [LARGE SCALE GENOMIC DNA]</scope>
    <source>
        <strain evidence="1 2">ALS 81</strain>
    </source>
</reference>
<dbReference type="OrthoDB" id="5882332at2"/>
<gene>
    <name evidence="1" type="ORF">DBZ36_18675</name>
</gene>
<comment type="caution">
    <text evidence="1">The sequence shown here is derived from an EMBL/GenBank/DDBJ whole genome shotgun (WGS) entry which is preliminary data.</text>
</comment>
<sequence>MTHVSHGSLAKHKPSTLEHIAQLENMTEVLAYLEIDADRSFVEAHQQQLMRRFNGYLILSKADDWFSCRRALKNAYCRIQRTNTNLQTGRQACRGCTSCERR</sequence>
<name>A0A420E6U6_9ALTE</name>
<evidence type="ECO:0000313" key="1">
    <source>
        <dbReference type="EMBL" id="RKF13648.1"/>
    </source>
</evidence>